<comment type="caution">
    <text evidence="8">The sequence shown here is derived from an EMBL/GenBank/DDBJ whole genome shotgun (WGS) entry which is preliminary data.</text>
</comment>
<keyword evidence="4 6" id="KW-1133">Transmembrane helix</keyword>
<evidence type="ECO:0000256" key="3">
    <source>
        <dbReference type="ARBA" id="ARBA00022692"/>
    </source>
</evidence>
<evidence type="ECO:0000256" key="2">
    <source>
        <dbReference type="ARBA" id="ARBA00009399"/>
    </source>
</evidence>
<keyword evidence="9" id="KW-1185">Reference proteome</keyword>
<evidence type="ECO:0000259" key="7">
    <source>
        <dbReference type="Pfam" id="PF04138"/>
    </source>
</evidence>
<dbReference type="PANTHER" id="PTHR38459:SF1">
    <property type="entry name" value="PROPHAGE BACTOPRENOL-LINKED GLUCOSE TRANSLOCASE HOMOLOG"/>
    <property type="match status" value="1"/>
</dbReference>
<dbReference type="GO" id="GO:0005886">
    <property type="term" value="C:plasma membrane"/>
    <property type="evidence" value="ECO:0007669"/>
    <property type="project" value="TreeGrafter"/>
</dbReference>
<evidence type="ECO:0000256" key="5">
    <source>
        <dbReference type="ARBA" id="ARBA00023136"/>
    </source>
</evidence>
<evidence type="ECO:0000313" key="9">
    <source>
        <dbReference type="Proteomes" id="UP000033423"/>
    </source>
</evidence>
<evidence type="ECO:0000256" key="1">
    <source>
        <dbReference type="ARBA" id="ARBA00004141"/>
    </source>
</evidence>
<dbReference type="EMBL" id="LACI01001930">
    <property type="protein sequence ID" value="KJU83380.1"/>
    <property type="molecule type" value="Genomic_DNA"/>
</dbReference>
<evidence type="ECO:0000313" key="8">
    <source>
        <dbReference type="EMBL" id="KJU83380.1"/>
    </source>
</evidence>
<keyword evidence="3 6" id="KW-0812">Transmembrane</keyword>
<dbReference type="GO" id="GO:0016740">
    <property type="term" value="F:transferase activity"/>
    <property type="evidence" value="ECO:0007669"/>
    <property type="project" value="UniProtKB-KW"/>
</dbReference>
<dbReference type="InterPro" id="IPR051401">
    <property type="entry name" value="GtrA_CellWall_Glycosyl"/>
</dbReference>
<gene>
    <name evidence="8" type="ORF">MBAV_004425</name>
</gene>
<reference evidence="8 9" key="1">
    <citation type="submission" date="2015-02" db="EMBL/GenBank/DDBJ databases">
        <title>Single-cell genomics of uncultivated deep-branching MTB reveals a conserved set of magnetosome genes.</title>
        <authorList>
            <person name="Kolinko S."/>
            <person name="Richter M."/>
            <person name="Glockner F.O."/>
            <person name="Brachmann A."/>
            <person name="Schuler D."/>
        </authorList>
    </citation>
    <scope>NUCLEOTIDE SEQUENCE [LARGE SCALE GENOMIC DNA]</scope>
    <source>
        <strain evidence="8">TM-1</strain>
    </source>
</reference>
<protein>
    <submittedName>
        <fullName evidence="8">Glycosyl transferase family 2</fullName>
    </submittedName>
</protein>
<keyword evidence="8" id="KW-0808">Transferase</keyword>
<organism evidence="8 9">
    <name type="scientific">Candidatus Magnetobacterium bavaricum</name>
    <dbReference type="NCBI Taxonomy" id="29290"/>
    <lineage>
        <taxon>Bacteria</taxon>
        <taxon>Pseudomonadati</taxon>
        <taxon>Nitrospirota</taxon>
        <taxon>Thermodesulfovibrionia</taxon>
        <taxon>Thermodesulfovibrionales</taxon>
        <taxon>Candidatus Magnetobacteriaceae</taxon>
        <taxon>Candidatus Magnetobacterium</taxon>
    </lineage>
</organism>
<dbReference type="GO" id="GO:0000271">
    <property type="term" value="P:polysaccharide biosynthetic process"/>
    <property type="evidence" value="ECO:0007669"/>
    <property type="project" value="InterPro"/>
</dbReference>
<feature type="transmembrane region" description="Helical" evidence="6">
    <location>
        <begin position="45"/>
        <end position="64"/>
    </location>
</feature>
<feature type="transmembrane region" description="Helical" evidence="6">
    <location>
        <begin position="117"/>
        <end position="135"/>
    </location>
</feature>
<sequence length="144" mass="15811">MRSGLQRLPIVQFLRFAIIGVLNTLVDLVVLNIETLLTGVRQGAPFALQKGVSFMVAVLFSYHFNKRWTFGDRSTGEGRKKFLQFIVVSAIGMGLNVTVATIVITVGVGYTSIHPQVMVNVGALCGTASGLLWNFTGYKLWVFK</sequence>
<name>A0A0F3GN77_9BACT</name>
<accession>A0A0F3GN77</accession>
<evidence type="ECO:0000256" key="4">
    <source>
        <dbReference type="ARBA" id="ARBA00022989"/>
    </source>
</evidence>
<dbReference type="Pfam" id="PF04138">
    <property type="entry name" value="GtrA_DPMS_TM"/>
    <property type="match status" value="1"/>
</dbReference>
<proteinExistence type="inferred from homology"/>
<dbReference type="AlphaFoldDB" id="A0A0F3GN77"/>
<dbReference type="Proteomes" id="UP000033423">
    <property type="component" value="Unassembled WGS sequence"/>
</dbReference>
<evidence type="ECO:0000256" key="6">
    <source>
        <dbReference type="SAM" id="Phobius"/>
    </source>
</evidence>
<keyword evidence="5 6" id="KW-0472">Membrane</keyword>
<dbReference type="PANTHER" id="PTHR38459">
    <property type="entry name" value="PROPHAGE BACTOPRENOL-LINKED GLUCOSE TRANSLOCASE HOMOLOG"/>
    <property type="match status" value="1"/>
</dbReference>
<feature type="transmembrane region" description="Helical" evidence="6">
    <location>
        <begin position="12"/>
        <end position="33"/>
    </location>
</feature>
<dbReference type="InterPro" id="IPR007267">
    <property type="entry name" value="GtrA_DPMS_TM"/>
</dbReference>
<feature type="transmembrane region" description="Helical" evidence="6">
    <location>
        <begin position="85"/>
        <end position="111"/>
    </location>
</feature>
<comment type="subcellular location">
    <subcellularLocation>
        <location evidence="1">Membrane</location>
        <topology evidence="1">Multi-pass membrane protein</topology>
    </subcellularLocation>
</comment>
<comment type="similarity">
    <text evidence="2">Belongs to the GtrA family.</text>
</comment>
<feature type="domain" description="GtrA/DPMS transmembrane" evidence="7">
    <location>
        <begin position="15"/>
        <end position="143"/>
    </location>
</feature>